<keyword evidence="5 9" id="KW-0378">Hydrolase</keyword>
<protein>
    <recommendedName>
        <fullName evidence="9">Glutathione hydrolase proenzyme</fullName>
        <ecNumber evidence="9">2.3.2.2</ecNumber>
        <ecNumber evidence="9">3.4.19.13</ecNumber>
    </recommendedName>
    <component>
        <recommendedName>
            <fullName evidence="9">Glutathione hydrolase large chain</fullName>
        </recommendedName>
    </component>
    <component>
        <recommendedName>
            <fullName evidence="9">Glutathione hydrolase small chain</fullName>
        </recommendedName>
    </component>
</protein>
<name>A0ABT6ZUS3_9ACTN</name>
<feature type="region of interest" description="Disordered" evidence="10">
    <location>
        <begin position="47"/>
        <end position="75"/>
    </location>
</feature>
<dbReference type="Proteomes" id="UP001214441">
    <property type="component" value="Unassembled WGS sequence"/>
</dbReference>
<evidence type="ECO:0000256" key="4">
    <source>
        <dbReference type="ARBA" id="ARBA00022679"/>
    </source>
</evidence>
<evidence type="ECO:0000256" key="7">
    <source>
        <dbReference type="ARBA" id="ARBA00023315"/>
    </source>
</evidence>
<feature type="region of interest" description="Disordered" evidence="10">
    <location>
        <begin position="411"/>
        <end position="444"/>
    </location>
</feature>
<evidence type="ECO:0000256" key="10">
    <source>
        <dbReference type="SAM" id="MobiDB-lite"/>
    </source>
</evidence>
<comment type="PTM">
    <text evidence="9">Cleaved by autocatalysis into a large and a small subunit.</text>
</comment>
<keyword evidence="9" id="KW-0317">Glutathione biosynthesis</keyword>
<evidence type="ECO:0000256" key="5">
    <source>
        <dbReference type="ARBA" id="ARBA00022801"/>
    </source>
</evidence>
<dbReference type="InterPro" id="IPR029055">
    <property type="entry name" value="Ntn_hydrolases_N"/>
</dbReference>
<dbReference type="EC" id="3.4.19.13" evidence="9"/>
<evidence type="ECO:0000256" key="1">
    <source>
        <dbReference type="ARBA" id="ARBA00001049"/>
    </source>
</evidence>
<accession>A0ABT6ZUS3</accession>
<feature type="region of interest" description="Disordered" evidence="10">
    <location>
        <begin position="491"/>
        <end position="514"/>
    </location>
</feature>
<comment type="catalytic activity">
    <reaction evidence="8 9">
        <text>an N-terminal (5-L-glutamyl)-[peptide] + an alpha-amino acid = 5-L-glutamyl amino acid + an N-terminal L-alpha-aminoacyl-[peptide]</text>
        <dbReference type="Rhea" id="RHEA:23904"/>
        <dbReference type="Rhea" id="RHEA-COMP:9780"/>
        <dbReference type="Rhea" id="RHEA-COMP:9795"/>
        <dbReference type="ChEBI" id="CHEBI:77644"/>
        <dbReference type="ChEBI" id="CHEBI:78597"/>
        <dbReference type="ChEBI" id="CHEBI:78599"/>
        <dbReference type="ChEBI" id="CHEBI:78608"/>
        <dbReference type="EC" id="2.3.2.2"/>
    </reaction>
</comment>
<dbReference type="NCBIfam" id="TIGR00066">
    <property type="entry name" value="g_glut_trans"/>
    <property type="match status" value="1"/>
</dbReference>
<feature type="compositionally biased region" description="Basic residues" evidence="10">
    <location>
        <begin position="24"/>
        <end position="33"/>
    </location>
</feature>
<gene>
    <name evidence="11" type="primary">ggt</name>
    <name evidence="11" type="ORF">NMN56_012710</name>
</gene>
<dbReference type="InterPro" id="IPR051792">
    <property type="entry name" value="GGT_bact"/>
</dbReference>
<comment type="similarity">
    <text evidence="3 9">Belongs to the gamma-glutamyltransferase family.</text>
</comment>
<dbReference type="GO" id="GO:0103068">
    <property type="term" value="F:leukotriene C4 gamma-glutamyl transferase activity"/>
    <property type="evidence" value="ECO:0007669"/>
    <property type="project" value="UniProtKB-EC"/>
</dbReference>
<comment type="pathway">
    <text evidence="9">Sulfur metabolism; glutathione metabolism.</text>
</comment>
<keyword evidence="7 9" id="KW-0012">Acyltransferase</keyword>
<evidence type="ECO:0000313" key="12">
    <source>
        <dbReference type="Proteomes" id="UP001214441"/>
    </source>
</evidence>
<evidence type="ECO:0000256" key="6">
    <source>
        <dbReference type="ARBA" id="ARBA00023145"/>
    </source>
</evidence>
<sequence>MSPSPDVPRPDATPAEDRSSGAARPRRRGKRRAVAVTTAVAVLATLGAAAPRGAQDGGQGQGRGGGGHPVKEPVATGYGGAVASVDADASAAGIEVLKRGGNAADAAVATAAALGVTEPYSAGVGGGGYFVYYDAKSRKVHTIDGRETAPASADKNLLTEDGKAIPFAETVTSGLGVGTPGTPATWEKALSDYGNKSLGKVLAPATRLARDGFTVDRTFRQQTADNEKRFRDFPATADLFLPDGELPEVGSKLKNPDLARTYGELAHKGTKALYQGELGRDLVDTVREPPVAPGTERKVRPGDMTAKDLRGYTTRAQKPTRTGYRGLDIYGMAPSSSGGTSVAEALNILERSDLRGMSEKEYLHRYIEASRIAFADRGRWVGDPSQESVPTRELLSQRFADARECLIDDSKALTSPLAPGDPRDPADCESGGKAAPTTYEGENTTHLTASDKWGNVVAYTLTLEQTGGSGITVPGRGFLLNNELTDFSPVPASPGVHDPNLPGPGKRPRSSISPTLVLKDGKPVVALGSPGGATIITTVLQTLTNHLDRGMPLADALAAPRASQRNAAQTEAEPGLMDSATRAQLEKLGHSFKKSTEIGAATGIQRLPGGRWRAVAEPERRGGGSAMVVRPARD</sequence>
<dbReference type="EC" id="2.3.2.2" evidence="9"/>
<feature type="region of interest" description="Disordered" evidence="10">
    <location>
        <begin position="1"/>
        <end position="34"/>
    </location>
</feature>
<dbReference type="EMBL" id="JANCPR020000010">
    <property type="protein sequence ID" value="MDJ1132801.1"/>
    <property type="molecule type" value="Genomic_DNA"/>
</dbReference>
<comment type="catalytic activity">
    <reaction evidence="2 9">
        <text>glutathione + H2O = L-cysteinylglycine + L-glutamate</text>
        <dbReference type="Rhea" id="RHEA:28807"/>
        <dbReference type="ChEBI" id="CHEBI:15377"/>
        <dbReference type="ChEBI" id="CHEBI:29985"/>
        <dbReference type="ChEBI" id="CHEBI:57925"/>
        <dbReference type="ChEBI" id="CHEBI:61694"/>
        <dbReference type="EC" id="3.4.19.13"/>
    </reaction>
</comment>
<evidence type="ECO:0000256" key="8">
    <source>
        <dbReference type="ARBA" id="ARBA00047417"/>
    </source>
</evidence>
<dbReference type="InterPro" id="IPR043137">
    <property type="entry name" value="GGT_ssub_C"/>
</dbReference>
<dbReference type="InterPro" id="IPR000101">
    <property type="entry name" value="GGT_peptidase"/>
</dbReference>
<comment type="subunit">
    <text evidence="9">This enzyme consists of two polypeptide chains, which are synthesized in precursor form from a single polypeptide.</text>
</comment>
<reference evidence="11 12" key="1">
    <citation type="submission" date="2023-05" db="EMBL/GenBank/DDBJ databases">
        <title>Streptantibioticus silvisoli sp. nov., acidotolerant actinomycetes 1 from pine litter.</title>
        <authorList>
            <person name="Swiecimska M."/>
            <person name="Golinska P."/>
            <person name="Sangal V."/>
            <person name="Wachnowicz B."/>
            <person name="Goodfellow M."/>
        </authorList>
    </citation>
    <scope>NUCLEOTIDE SEQUENCE [LARGE SCALE GENOMIC DNA]</scope>
    <source>
        <strain evidence="11 12">DSM 42109</strain>
    </source>
</reference>
<keyword evidence="6 9" id="KW-0865">Zymogen</keyword>
<organism evidence="11 12">
    <name type="scientific">Streptomyces iconiensis</name>
    <dbReference type="NCBI Taxonomy" id="1384038"/>
    <lineage>
        <taxon>Bacteria</taxon>
        <taxon>Bacillati</taxon>
        <taxon>Actinomycetota</taxon>
        <taxon>Actinomycetes</taxon>
        <taxon>Kitasatosporales</taxon>
        <taxon>Streptomycetaceae</taxon>
        <taxon>Streptomyces</taxon>
    </lineage>
</organism>
<dbReference type="PRINTS" id="PR01210">
    <property type="entry name" value="GGTRANSPTASE"/>
</dbReference>
<dbReference type="Gene3D" id="1.10.246.130">
    <property type="match status" value="1"/>
</dbReference>
<evidence type="ECO:0000256" key="9">
    <source>
        <dbReference type="RuleBase" id="RU368036"/>
    </source>
</evidence>
<comment type="caution">
    <text evidence="11">The sequence shown here is derived from an EMBL/GenBank/DDBJ whole genome shotgun (WGS) entry which is preliminary data.</text>
</comment>
<evidence type="ECO:0000313" key="11">
    <source>
        <dbReference type="EMBL" id="MDJ1132801.1"/>
    </source>
</evidence>
<dbReference type="InterPro" id="IPR043138">
    <property type="entry name" value="GGT_lsub"/>
</dbReference>
<proteinExistence type="inferred from homology"/>
<dbReference type="PANTHER" id="PTHR43199:SF1">
    <property type="entry name" value="GLUTATHIONE HYDROLASE PROENZYME"/>
    <property type="match status" value="1"/>
</dbReference>
<dbReference type="PANTHER" id="PTHR43199">
    <property type="entry name" value="GLUTATHIONE HYDROLASE"/>
    <property type="match status" value="1"/>
</dbReference>
<evidence type="ECO:0000256" key="3">
    <source>
        <dbReference type="ARBA" id="ARBA00009381"/>
    </source>
</evidence>
<keyword evidence="4 9" id="KW-0808">Transferase</keyword>
<dbReference type="Pfam" id="PF01019">
    <property type="entry name" value="G_glu_transpept"/>
    <property type="match status" value="1"/>
</dbReference>
<comment type="catalytic activity">
    <reaction evidence="1 9">
        <text>an S-substituted glutathione + H2O = an S-substituted L-cysteinylglycine + L-glutamate</text>
        <dbReference type="Rhea" id="RHEA:59468"/>
        <dbReference type="ChEBI" id="CHEBI:15377"/>
        <dbReference type="ChEBI" id="CHEBI:29985"/>
        <dbReference type="ChEBI" id="CHEBI:90779"/>
        <dbReference type="ChEBI" id="CHEBI:143103"/>
        <dbReference type="EC" id="3.4.19.13"/>
    </reaction>
</comment>
<evidence type="ECO:0000256" key="2">
    <source>
        <dbReference type="ARBA" id="ARBA00001089"/>
    </source>
</evidence>
<keyword evidence="12" id="KW-1185">Reference proteome</keyword>
<dbReference type="RefSeq" id="WP_274040155.1">
    <property type="nucleotide sequence ID" value="NZ_JANCPR020000010.1"/>
</dbReference>
<dbReference type="Gene3D" id="3.60.20.40">
    <property type="match status" value="1"/>
</dbReference>
<dbReference type="SUPFAM" id="SSF56235">
    <property type="entry name" value="N-terminal nucleophile aminohydrolases (Ntn hydrolases)"/>
    <property type="match status" value="1"/>
</dbReference>
<feature type="compositionally biased region" description="Gly residues" evidence="10">
    <location>
        <begin position="55"/>
        <end position="68"/>
    </location>
</feature>